<feature type="domain" description="AMP-dependent synthetase/ligase" evidence="1">
    <location>
        <begin position="85"/>
        <end position="282"/>
    </location>
</feature>
<feature type="domain" description="AMP-dependent ligase C-terminal" evidence="2">
    <location>
        <begin position="333"/>
        <end position="421"/>
    </location>
</feature>
<dbReference type="AlphaFoldDB" id="A0A326TYX8"/>
<evidence type="ECO:0000259" key="2">
    <source>
        <dbReference type="Pfam" id="PF14535"/>
    </source>
</evidence>
<sequence length="424" mass="47305">MIALETASRAEIEAHQLARLQEGLKQILRSNRFYQRKYADMSPLQRLTDMACLPFTAKRELIADQERYPAYGSNLTFPLAEYVRLHHTSGTTGRPLRVLDTAESWSWWARCWGFVYRGAGVTRDDVLFLAFGFGPFIGFWAAHEGAHLLGALTVPGGSMDSLQRLRLLRETGATVLVCTPSYALRLAEVARENGLKPADFSIRVTIHAGEPGASIPATRERIEQAWQAQTYDHAGMTEMGAYGFSCSERCGMHVNESEFIAEILDPVTGKAVREGETGELILTNLGRWGMPALRYRTGDLVRHGGYRCPCGRSFLFLPGGVLGRIDDMLIVRGTNVYPSALADVLHRFPEVAEYRIIVTRVGTMDEIALQIESATPRPEALQKAIQQELHAVFGLRFPVEVVSSGSLPRFELKARRVVDRRPRV</sequence>
<evidence type="ECO:0000313" key="3">
    <source>
        <dbReference type="EMBL" id="PZW22459.1"/>
    </source>
</evidence>
<name>A0A326TYX8_THEHA</name>
<evidence type="ECO:0000313" key="4">
    <source>
        <dbReference type="Proteomes" id="UP000248806"/>
    </source>
</evidence>
<comment type="caution">
    <text evidence="3">The sequence shown here is derived from an EMBL/GenBank/DDBJ whole genome shotgun (WGS) entry which is preliminary data.</text>
</comment>
<dbReference type="Gene3D" id="3.40.50.12780">
    <property type="entry name" value="N-terminal domain of ligase-like"/>
    <property type="match status" value="1"/>
</dbReference>
<dbReference type="RefSeq" id="WP_111325730.1">
    <property type="nucleotide sequence ID" value="NZ_BIFX01000001.1"/>
</dbReference>
<dbReference type="Pfam" id="PF00501">
    <property type="entry name" value="AMP-binding"/>
    <property type="match status" value="1"/>
</dbReference>
<gene>
    <name evidence="3" type="ORF">EI42_05481</name>
</gene>
<dbReference type="OrthoDB" id="580775at2"/>
<dbReference type="PANTHER" id="PTHR43845">
    <property type="entry name" value="BLR5969 PROTEIN"/>
    <property type="match status" value="1"/>
</dbReference>
<dbReference type="Proteomes" id="UP000248806">
    <property type="component" value="Unassembled WGS sequence"/>
</dbReference>
<accession>A0A326TYX8</accession>
<dbReference type="Gene3D" id="3.30.300.30">
    <property type="match status" value="1"/>
</dbReference>
<proteinExistence type="predicted"/>
<keyword evidence="3" id="KW-0436">Ligase</keyword>
<dbReference type="PANTHER" id="PTHR43845:SF1">
    <property type="entry name" value="BLR5969 PROTEIN"/>
    <property type="match status" value="1"/>
</dbReference>
<dbReference type="SUPFAM" id="SSF56801">
    <property type="entry name" value="Acetyl-CoA synthetase-like"/>
    <property type="match status" value="1"/>
</dbReference>
<dbReference type="InterPro" id="IPR028154">
    <property type="entry name" value="AMP-dep_Lig_C"/>
</dbReference>
<dbReference type="EMBL" id="QKUF01000033">
    <property type="protein sequence ID" value="PZW22459.1"/>
    <property type="molecule type" value="Genomic_DNA"/>
</dbReference>
<keyword evidence="4" id="KW-1185">Reference proteome</keyword>
<dbReference type="InterPro" id="IPR042099">
    <property type="entry name" value="ANL_N_sf"/>
</dbReference>
<evidence type="ECO:0000259" key="1">
    <source>
        <dbReference type="Pfam" id="PF00501"/>
    </source>
</evidence>
<dbReference type="InterPro" id="IPR000873">
    <property type="entry name" value="AMP-dep_synth/lig_dom"/>
</dbReference>
<protein>
    <submittedName>
        <fullName evidence="3">Phenylacetate-CoA ligase</fullName>
    </submittedName>
</protein>
<reference evidence="3 4" key="1">
    <citation type="submission" date="2018-06" db="EMBL/GenBank/DDBJ databases">
        <title>Genomic Encyclopedia of Archaeal and Bacterial Type Strains, Phase II (KMG-II): from individual species to whole genera.</title>
        <authorList>
            <person name="Goeker M."/>
        </authorList>
    </citation>
    <scope>NUCLEOTIDE SEQUENCE [LARGE SCALE GENOMIC DNA]</scope>
    <source>
        <strain evidence="3 4">ATCC BAA-1881</strain>
    </source>
</reference>
<organism evidence="3 4">
    <name type="scientific">Thermosporothrix hazakensis</name>
    <dbReference type="NCBI Taxonomy" id="644383"/>
    <lineage>
        <taxon>Bacteria</taxon>
        <taxon>Bacillati</taxon>
        <taxon>Chloroflexota</taxon>
        <taxon>Ktedonobacteria</taxon>
        <taxon>Ktedonobacterales</taxon>
        <taxon>Thermosporotrichaceae</taxon>
        <taxon>Thermosporothrix</taxon>
    </lineage>
</organism>
<dbReference type="GO" id="GO:0016874">
    <property type="term" value="F:ligase activity"/>
    <property type="evidence" value="ECO:0007669"/>
    <property type="project" value="UniProtKB-KW"/>
</dbReference>
<dbReference type="InterPro" id="IPR045851">
    <property type="entry name" value="AMP-bd_C_sf"/>
</dbReference>
<dbReference type="Pfam" id="PF14535">
    <property type="entry name" value="AMP-binding_C_2"/>
    <property type="match status" value="1"/>
</dbReference>